<comment type="caution">
    <text evidence="1">The sequence shown here is derived from an EMBL/GenBank/DDBJ whole genome shotgun (WGS) entry which is preliminary data.</text>
</comment>
<proteinExistence type="predicted"/>
<name>D1QUS0_9BACT</name>
<evidence type="ECO:0008006" key="3">
    <source>
        <dbReference type="Google" id="ProtNLM"/>
    </source>
</evidence>
<reference evidence="1 2" key="1">
    <citation type="submission" date="2009-11" db="EMBL/GenBank/DDBJ databases">
        <authorList>
            <person name="Weinstock G."/>
            <person name="Sodergren E."/>
            <person name="Clifton S."/>
            <person name="Fulton L."/>
            <person name="Fulton B."/>
            <person name="Courtney L."/>
            <person name="Fronick C."/>
            <person name="Harrison M."/>
            <person name="Strong C."/>
            <person name="Farmer C."/>
            <person name="Delahaunty K."/>
            <person name="Markovic C."/>
            <person name="Hall O."/>
            <person name="Minx P."/>
            <person name="Tomlinson C."/>
            <person name="Mitreva M."/>
            <person name="Nelson J."/>
            <person name="Hou S."/>
            <person name="Wollam A."/>
            <person name="Pepin K.H."/>
            <person name="Johnson M."/>
            <person name="Bhonagiri V."/>
            <person name="Nash W.E."/>
            <person name="Warren W."/>
            <person name="Chinwalla A."/>
            <person name="Mardis E.R."/>
            <person name="Wilson R.K."/>
        </authorList>
    </citation>
    <scope>NUCLEOTIDE SEQUENCE [LARGE SCALE GENOMIC DNA]</scope>
    <source>
        <strain evidence="1 2">F0302</strain>
    </source>
</reference>
<dbReference type="STRING" id="649760.HMPREF0971_02755"/>
<evidence type="ECO:0000313" key="1">
    <source>
        <dbReference type="EMBL" id="EFB30868.1"/>
    </source>
</evidence>
<dbReference type="Proteomes" id="UP000004079">
    <property type="component" value="Unassembled WGS sequence"/>
</dbReference>
<gene>
    <name evidence="1" type="ORF">HMPREF0971_02755</name>
</gene>
<sequence>MLEEGHSVTLPLRGYSMRPFLEDGRDMALLTRPVDIKVGDPVLAETQPGFYVLHRIVDMNDEQVVLRGDGNLACEYCQKKDIKASVIGFYRKGRRDLDRTDGRKWRTYSRIWLFLSPVRRYLLGFYRRIWIRFFGPI</sequence>
<dbReference type="HOGENOM" id="CLU_126496_1_0_10"/>
<protein>
    <recommendedName>
        <fullName evidence="3">Peptidase S24-like protein</fullName>
    </recommendedName>
</protein>
<evidence type="ECO:0000313" key="2">
    <source>
        <dbReference type="Proteomes" id="UP000004079"/>
    </source>
</evidence>
<dbReference type="CDD" id="cd06462">
    <property type="entry name" value="Peptidase_S24_S26"/>
    <property type="match status" value="1"/>
</dbReference>
<dbReference type="EMBL" id="ACUZ02000049">
    <property type="protein sequence ID" value="EFB30868.1"/>
    <property type="molecule type" value="Genomic_DNA"/>
</dbReference>
<accession>D1QUS0</accession>
<organism evidence="1 2">
    <name type="scientific">Segatella oris F0302</name>
    <dbReference type="NCBI Taxonomy" id="649760"/>
    <lineage>
        <taxon>Bacteria</taxon>
        <taxon>Pseudomonadati</taxon>
        <taxon>Bacteroidota</taxon>
        <taxon>Bacteroidia</taxon>
        <taxon>Bacteroidales</taxon>
        <taxon>Prevotellaceae</taxon>
        <taxon>Segatella</taxon>
    </lineage>
</organism>
<dbReference type="AlphaFoldDB" id="D1QUS0"/>